<dbReference type="EMBL" id="AUZZ01009169">
    <property type="protein sequence ID" value="EQD34652.1"/>
    <property type="molecule type" value="Genomic_DNA"/>
</dbReference>
<dbReference type="AlphaFoldDB" id="T0YS55"/>
<gene>
    <name evidence="2" type="ORF">B2A_12719</name>
</gene>
<reference evidence="2" key="2">
    <citation type="journal article" date="2014" name="ISME J.">
        <title>Microbial stratification in low pH oxic and suboxic macroscopic growths along an acid mine drainage.</title>
        <authorList>
            <person name="Mendez-Garcia C."/>
            <person name="Mesa V."/>
            <person name="Sprenger R.R."/>
            <person name="Richter M."/>
            <person name="Diez M.S."/>
            <person name="Solano J."/>
            <person name="Bargiela R."/>
            <person name="Golyshina O.V."/>
            <person name="Manteca A."/>
            <person name="Ramos J.L."/>
            <person name="Gallego J.R."/>
            <person name="Llorente I."/>
            <person name="Martins Dos Santos V.A."/>
            <person name="Jensen O.N."/>
            <person name="Pelaez A.I."/>
            <person name="Sanchez J."/>
            <person name="Ferrer M."/>
        </authorList>
    </citation>
    <scope>NUCLEOTIDE SEQUENCE</scope>
</reference>
<dbReference type="InterPro" id="IPR004042">
    <property type="entry name" value="Intein_endonuc_central"/>
</dbReference>
<comment type="caution">
    <text evidence="2">The sequence shown here is derived from an EMBL/GenBank/DDBJ whole genome shotgun (WGS) entry which is preliminary data.</text>
</comment>
<dbReference type="SUPFAM" id="SSF55608">
    <property type="entry name" value="Homing endonucleases"/>
    <property type="match status" value="1"/>
</dbReference>
<sequence length="180" mass="20720">MKTDLELHTDKDFFRLVGYYLSEGSVMSGHHVSFTFNKNETELVQDTASLLERYFGKKPIIQKEDKNGISIMLCSTIAARFFTEQFGRGAGVKSLPKWAMLEDPVKQAEIIKGFWRGDGSFMYKQYSWGTKRMFRMNTISERLAEQLRDMLLRCNIFGSVNKAVRPGNRHTMHVVYVGGE</sequence>
<proteinExistence type="predicted"/>
<evidence type="ECO:0000313" key="2">
    <source>
        <dbReference type="EMBL" id="EQD34652.1"/>
    </source>
</evidence>
<dbReference type="Gene3D" id="3.10.28.10">
    <property type="entry name" value="Homing endonucleases"/>
    <property type="match status" value="1"/>
</dbReference>
<dbReference type="GO" id="GO:0004519">
    <property type="term" value="F:endonuclease activity"/>
    <property type="evidence" value="ECO:0007669"/>
    <property type="project" value="InterPro"/>
</dbReference>
<accession>T0YS55</accession>
<feature type="domain" description="DOD-type homing endonuclease" evidence="1">
    <location>
        <begin position="16"/>
        <end position="156"/>
    </location>
</feature>
<dbReference type="InterPro" id="IPR004860">
    <property type="entry name" value="LAGLIDADG_dom"/>
</dbReference>
<feature type="non-terminal residue" evidence="2">
    <location>
        <position position="180"/>
    </location>
</feature>
<dbReference type="PROSITE" id="PS50819">
    <property type="entry name" value="INTEIN_ENDONUCLEASE"/>
    <property type="match status" value="1"/>
</dbReference>
<organism evidence="2">
    <name type="scientific">mine drainage metagenome</name>
    <dbReference type="NCBI Taxonomy" id="410659"/>
    <lineage>
        <taxon>unclassified sequences</taxon>
        <taxon>metagenomes</taxon>
        <taxon>ecological metagenomes</taxon>
    </lineage>
</organism>
<dbReference type="InterPro" id="IPR027434">
    <property type="entry name" value="Homing_endonucl"/>
</dbReference>
<reference evidence="2" key="1">
    <citation type="submission" date="2013-08" db="EMBL/GenBank/DDBJ databases">
        <authorList>
            <person name="Mendez C."/>
            <person name="Richter M."/>
            <person name="Ferrer M."/>
            <person name="Sanchez J."/>
        </authorList>
    </citation>
    <scope>NUCLEOTIDE SEQUENCE</scope>
</reference>
<protein>
    <recommendedName>
        <fullName evidence="1">DOD-type homing endonuclease domain-containing protein</fullName>
    </recommendedName>
</protein>
<evidence type="ECO:0000259" key="1">
    <source>
        <dbReference type="PROSITE" id="PS50819"/>
    </source>
</evidence>
<dbReference type="Pfam" id="PF14528">
    <property type="entry name" value="LAGLIDADG_3"/>
    <property type="match status" value="1"/>
</dbReference>
<name>T0YS55_9ZZZZ</name>